<reference evidence="1" key="1">
    <citation type="journal article" date="2021" name="Front. Microbiol.">
        <title>Comprehensive Comparative Genomics and Phenotyping of Methylobacterium Species.</title>
        <authorList>
            <person name="Alessa O."/>
            <person name="Ogura Y."/>
            <person name="Fujitani Y."/>
            <person name="Takami H."/>
            <person name="Hayashi T."/>
            <person name="Sahin N."/>
            <person name="Tani A."/>
        </authorList>
    </citation>
    <scope>NUCLEOTIDE SEQUENCE</scope>
    <source>
        <strain evidence="1">DSM 19015</strain>
    </source>
</reference>
<organism evidence="1 2">
    <name type="scientific">Methylobacterium iners</name>
    <dbReference type="NCBI Taxonomy" id="418707"/>
    <lineage>
        <taxon>Bacteria</taxon>
        <taxon>Pseudomonadati</taxon>
        <taxon>Pseudomonadota</taxon>
        <taxon>Alphaproteobacteria</taxon>
        <taxon>Hyphomicrobiales</taxon>
        <taxon>Methylobacteriaceae</taxon>
        <taxon>Methylobacterium</taxon>
    </lineage>
</organism>
<protein>
    <submittedName>
        <fullName evidence="1">Uncharacterized protein</fullName>
    </submittedName>
</protein>
<dbReference type="Proteomes" id="UP001055125">
    <property type="component" value="Unassembled WGS sequence"/>
</dbReference>
<name>A0ABQ4RVX3_9HYPH</name>
<gene>
    <name evidence="1" type="ORF">OCOJLMKI_2091</name>
</gene>
<keyword evidence="2" id="KW-1185">Reference proteome</keyword>
<accession>A0ABQ4RVX3</accession>
<dbReference type="EMBL" id="BPQP01000030">
    <property type="protein sequence ID" value="GJD94884.1"/>
    <property type="molecule type" value="Genomic_DNA"/>
</dbReference>
<proteinExistence type="predicted"/>
<reference evidence="1" key="2">
    <citation type="submission" date="2021-08" db="EMBL/GenBank/DDBJ databases">
        <authorList>
            <person name="Tani A."/>
            <person name="Ola A."/>
            <person name="Ogura Y."/>
            <person name="Katsura K."/>
            <person name="Hayashi T."/>
        </authorList>
    </citation>
    <scope>NUCLEOTIDE SEQUENCE</scope>
    <source>
        <strain evidence="1">DSM 19015</strain>
    </source>
</reference>
<dbReference type="RefSeq" id="WP_238244043.1">
    <property type="nucleotide sequence ID" value="NZ_BPQP01000030.1"/>
</dbReference>
<sequence>MPLESWISEEEAPALAAEAVSQIDAALSRLAPAERDAFWSSVRKCYNTPYNDPPSRRAAVASPEEATVSLAAIPLGPAFAVEAHAV</sequence>
<evidence type="ECO:0000313" key="1">
    <source>
        <dbReference type="EMBL" id="GJD94884.1"/>
    </source>
</evidence>
<comment type="caution">
    <text evidence="1">The sequence shown here is derived from an EMBL/GenBank/DDBJ whole genome shotgun (WGS) entry which is preliminary data.</text>
</comment>
<evidence type="ECO:0000313" key="2">
    <source>
        <dbReference type="Proteomes" id="UP001055125"/>
    </source>
</evidence>